<protein>
    <recommendedName>
        <fullName evidence="1">MULE transposase domain-containing protein</fullName>
    </recommendedName>
</protein>
<feature type="domain" description="MULE transposase" evidence="1">
    <location>
        <begin position="61"/>
        <end position="150"/>
    </location>
</feature>
<organism evidence="2 3">
    <name type="scientific">Trichinella papuae</name>
    <dbReference type="NCBI Taxonomy" id="268474"/>
    <lineage>
        <taxon>Eukaryota</taxon>
        <taxon>Metazoa</taxon>
        <taxon>Ecdysozoa</taxon>
        <taxon>Nematoda</taxon>
        <taxon>Enoplea</taxon>
        <taxon>Dorylaimia</taxon>
        <taxon>Trichinellida</taxon>
        <taxon>Trichinellidae</taxon>
        <taxon>Trichinella</taxon>
    </lineage>
</organism>
<dbReference type="AlphaFoldDB" id="A0A0V1MQZ5"/>
<proteinExistence type="predicted"/>
<keyword evidence="3" id="KW-1185">Reference proteome</keyword>
<reference evidence="2 3" key="1">
    <citation type="submission" date="2015-01" db="EMBL/GenBank/DDBJ databases">
        <title>Evolution of Trichinella species and genotypes.</title>
        <authorList>
            <person name="Korhonen P.K."/>
            <person name="Edoardo P."/>
            <person name="Giuseppe L.R."/>
            <person name="Gasser R.B."/>
        </authorList>
    </citation>
    <scope>NUCLEOTIDE SEQUENCE [LARGE SCALE GENOMIC DNA]</scope>
    <source>
        <strain evidence="2">ISS1980</strain>
    </source>
</reference>
<dbReference type="Proteomes" id="UP000054843">
    <property type="component" value="Unassembled WGS sequence"/>
</dbReference>
<evidence type="ECO:0000313" key="2">
    <source>
        <dbReference type="EMBL" id="KRZ74146.1"/>
    </source>
</evidence>
<evidence type="ECO:0000259" key="1">
    <source>
        <dbReference type="Pfam" id="PF10551"/>
    </source>
</evidence>
<gene>
    <name evidence="2" type="ORF">T10_2746</name>
</gene>
<dbReference type="InterPro" id="IPR018289">
    <property type="entry name" value="MULE_transposase_dom"/>
</dbReference>
<dbReference type="Pfam" id="PF10551">
    <property type="entry name" value="MULE"/>
    <property type="match status" value="1"/>
</dbReference>
<evidence type="ECO:0000313" key="3">
    <source>
        <dbReference type="Proteomes" id="UP000054843"/>
    </source>
</evidence>
<accession>A0A0V1MQZ5</accession>
<dbReference type="EMBL" id="JYDO01000054">
    <property type="protein sequence ID" value="KRZ74146.1"/>
    <property type="molecule type" value="Genomic_DNA"/>
</dbReference>
<dbReference type="OrthoDB" id="6380094at2759"/>
<dbReference type="STRING" id="268474.A0A0V1MQZ5"/>
<sequence length="255" mass="29532">MYRKRAQKFPRLPPTRQQLEIPPEWRMTKSGRRFLLYNNVHNSILIFCTEENLSILSEHSVWSMDGTFKIVPEWYQQMFTIHVFIAGKLVPLVYCLTVRKDLSTYREIFDHLILKAAALGVVLQPQTVICDFETALIPALQETFPGVHIQGDGSWDANQLHPRSGNQEKVKMLLATAFLPLHDVPAAVELLGRDVTGSVAALFNYFRAEWMPPDRLPLWNVYNVNIRTNNDLEGWHFKMNRLAGKRHLGFYELLQ</sequence>
<comment type="caution">
    <text evidence="2">The sequence shown here is derived from an EMBL/GenBank/DDBJ whole genome shotgun (WGS) entry which is preliminary data.</text>
</comment>
<name>A0A0V1MQZ5_9BILA</name>